<dbReference type="EMBL" id="CP091092">
    <property type="protein sequence ID" value="WFN37425.1"/>
    <property type="molecule type" value="Genomic_DNA"/>
</dbReference>
<dbReference type="SUPFAM" id="SSF51556">
    <property type="entry name" value="Metallo-dependent hydrolases"/>
    <property type="match status" value="1"/>
</dbReference>
<evidence type="ECO:0000313" key="6">
    <source>
        <dbReference type="EMBL" id="WFN37425.1"/>
    </source>
</evidence>
<keyword evidence="7" id="KW-1185">Reference proteome</keyword>
<keyword evidence="3 4" id="KW-0862">Zinc</keyword>
<comment type="subunit">
    <text evidence="4">Homotetramer.</text>
</comment>
<feature type="binding site" evidence="4">
    <location>
        <position position="74"/>
    </location>
    <ligand>
        <name>Zn(2+)</name>
        <dbReference type="ChEBI" id="CHEBI:29105"/>
    </ligand>
</feature>
<proteinExistence type="inferred from homology"/>
<dbReference type="InterPro" id="IPR006680">
    <property type="entry name" value="Amidohydro-rel"/>
</dbReference>
<dbReference type="InterPro" id="IPR032466">
    <property type="entry name" value="Metal_Hydrolase"/>
</dbReference>
<feature type="binding site" evidence="4">
    <location>
        <position position="101"/>
    </location>
    <ligand>
        <name>substrate</name>
    </ligand>
</feature>
<comment type="function">
    <text evidence="4">Catalyzes the deamination of three SAM-derived enzymatic products, namely 5'-deoxyadenosine, S-adenosyl-L-homocysteine, and 5'-methylthioadenosine, to produce the inosine analogs. Can also deaminate adenosine. The preferred substrate for this enzyme is 5'-deoxyadenosine, but all these substrates are efficiently deaminated. Likely functions in a S-adenosyl-L-methionine (SAM) recycling pathway from S-adenosyl-L-homocysteine (SAH) produced from SAM-dependent methylation reactions. May also be involved in the recycling of 5'-deoxyadenosine, whereupon the 5'-deoxyribose moiety of 5'-deoxyinosine is further metabolized to deoxyhexoses used for the biosynthesis of aromatic amino acids in methanogens.</text>
</comment>
<dbReference type="Pfam" id="PF01979">
    <property type="entry name" value="Amidohydro_1"/>
    <property type="match status" value="1"/>
</dbReference>
<dbReference type="EC" id="3.5.4.31" evidence="4"/>
<feature type="domain" description="Amidohydrolase-related" evidence="5">
    <location>
        <begin position="64"/>
        <end position="410"/>
    </location>
</feature>
<organism evidence="6 7">
    <name type="scientific">Methanomicrobium antiquum</name>
    <dbReference type="NCBI Taxonomy" id="487686"/>
    <lineage>
        <taxon>Archaea</taxon>
        <taxon>Methanobacteriati</taxon>
        <taxon>Methanobacteriota</taxon>
        <taxon>Stenosarchaea group</taxon>
        <taxon>Methanomicrobia</taxon>
        <taxon>Methanomicrobiales</taxon>
        <taxon>Methanomicrobiaceae</taxon>
        <taxon>Methanomicrobium</taxon>
    </lineage>
</organism>
<dbReference type="GO" id="GO:0090613">
    <property type="term" value="F:5'-deoxyadenosine deaminase activity"/>
    <property type="evidence" value="ECO:0007669"/>
    <property type="project" value="UniProtKB-UniRule"/>
</dbReference>
<dbReference type="Proteomes" id="UP001218895">
    <property type="component" value="Chromosome"/>
</dbReference>
<comment type="catalytic activity">
    <reaction evidence="4">
        <text>S-methyl-5'-thioadenosine + H2O + H(+) = S-methyl-5'-thioinosine + NH4(+)</text>
        <dbReference type="Rhea" id="RHEA:25025"/>
        <dbReference type="ChEBI" id="CHEBI:15377"/>
        <dbReference type="ChEBI" id="CHEBI:15378"/>
        <dbReference type="ChEBI" id="CHEBI:17509"/>
        <dbReference type="ChEBI" id="CHEBI:28938"/>
        <dbReference type="ChEBI" id="CHEBI:48595"/>
        <dbReference type="EC" id="3.5.4.31"/>
    </reaction>
</comment>
<sequence length="442" mass="48914">MSDNMNDIDIFNETDSILIKKTLVNGKIKDIFVSDTGIIEEISDKYSGEYGEPEFIIDGESTVASPGFSNTHTHSAMTLLRGYADDMHLQEWLSEKIWPLEAHLSAEDVYNGTMLASIEMIRSGTIAFNDMYFFMEEAARAVYDSGIKAVLCHGFIDFGNEEKREAEIKATEKLCEHIKSMNNPRIKAAVGPHAPYTVSKEGLLWCSAYSKENDIGIHIHLSETEQEVKDCIEQNNKRPSKVLDECGCLSKRTVAAHGCWLDDSECELLGKIGVFVAHNPVSNMKLAVNRAMPYQKLIDSGVNVTLGTDGCSSNNNLDILEEMKTAALLQKFFWNSDTVLPAHETLKMATSAGKKALGFGEGELKTGAEADIVLINTKTPCMTPLFNWESNIVYSANSNAVDTVICNGRVLMHDGFIPNEEEICKKASDSAYSLVKRYNDSL</sequence>
<dbReference type="GO" id="GO:0046872">
    <property type="term" value="F:metal ion binding"/>
    <property type="evidence" value="ECO:0007669"/>
    <property type="project" value="UniProtKB-KW"/>
</dbReference>
<feature type="binding site" evidence="4">
    <location>
        <position position="309"/>
    </location>
    <ligand>
        <name>substrate</name>
    </ligand>
</feature>
<comment type="similarity">
    <text evidence="4">Belongs to the metallo-dependent hydrolases superfamily. MTA/SAH deaminase family.</text>
</comment>
<comment type="cofactor">
    <cofactor evidence="4">
        <name>Zn(2+)</name>
        <dbReference type="ChEBI" id="CHEBI:29105"/>
    </cofactor>
    <text evidence="4">Binds 1 zinc ion per subunit.</text>
</comment>
<dbReference type="FunFam" id="3.20.20.140:FF:000014">
    <property type="entry name" value="5-methylthioadenosine/S-adenosylhomocysteine deaminase"/>
    <property type="match status" value="1"/>
</dbReference>
<dbReference type="EC" id="3.5.4.41" evidence="4"/>
<dbReference type="InterPro" id="IPR011059">
    <property type="entry name" value="Metal-dep_hydrolase_composite"/>
</dbReference>
<feature type="binding site" evidence="4">
    <location>
        <position position="193"/>
    </location>
    <ligand>
        <name>substrate</name>
    </ligand>
</feature>
<accession>A0AAF0FPS7</accession>
<dbReference type="RefSeq" id="WP_278100264.1">
    <property type="nucleotide sequence ID" value="NZ_CP091092.1"/>
</dbReference>
<comment type="pathway">
    <text evidence="4">Amino-acid biosynthesis; S-adenosyl-L-methionine biosynthesis.</text>
</comment>
<dbReference type="Gene3D" id="3.20.20.140">
    <property type="entry name" value="Metal-dependent hydrolases"/>
    <property type="match status" value="1"/>
</dbReference>
<dbReference type="SUPFAM" id="SSF51338">
    <property type="entry name" value="Composite domain of metallo-dependent hydrolases"/>
    <property type="match status" value="1"/>
</dbReference>
<dbReference type="AlphaFoldDB" id="A0AAF0FPS7"/>
<evidence type="ECO:0000256" key="4">
    <source>
        <dbReference type="HAMAP-Rule" id="MF_01281"/>
    </source>
</evidence>
<evidence type="ECO:0000256" key="2">
    <source>
        <dbReference type="ARBA" id="ARBA00022801"/>
    </source>
</evidence>
<dbReference type="EC" id="3.5.4.4" evidence="4"/>
<keyword evidence="1 4" id="KW-0479">Metal-binding</keyword>
<protein>
    <recommendedName>
        <fullName evidence="4">5'-deoxyadenosine deaminase</fullName>
        <shortName evidence="4">5'-dA deaminase</shortName>
        <ecNumber evidence="4">3.5.4.41</ecNumber>
    </recommendedName>
    <alternativeName>
        <fullName evidence="4">5'-methylthioadenosine deaminase</fullName>
        <shortName evidence="4">MTA deaminase</shortName>
        <ecNumber evidence="4">3.5.4.31</ecNumber>
    </alternativeName>
    <alternativeName>
        <fullName evidence="4">Adenosine deaminase</fullName>
        <ecNumber evidence="4">3.5.4.4</ecNumber>
    </alternativeName>
    <alternativeName>
        <fullName evidence="4">S-adenosylhomocysteine deaminase</fullName>
        <shortName evidence="4">SAH deaminase</shortName>
        <ecNumber evidence="4">3.5.4.28</ecNumber>
    </alternativeName>
</protein>
<dbReference type="KEGG" id="manq:L1994_03265"/>
<evidence type="ECO:0000313" key="7">
    <source>
        <dbReference type="Proteomes" id="UP001218895"/>
    </source>
</evidence>
<comment type="caution">
    <text evidence="4">Lacks conserved residue(s) required for the propagation of feature annotation.</text>
</comment>
<reference evidence="6" key="1">
    <citation type="submission" date="2022-01" db="EMBL/GenBank/DDBJ databases">
        <title>Complete genome of Methanomicrobium antiquum DSM 21220.</title>
        <authorList>
            <person name="Chen S.-C."/>
            <person name="You Y.-T."/>
            <person name="Zhou Y.-Z."/>
            <person name="Lai M.-C."/>
        </authorList>
    </citation>
    <scope>NUCLEOTIDE SEQUENCE</scope>
    <source>
        <strain evidence="6">DSM 21220</strain>
    </source>
</reference>
<evidence type="ECO:0000256" key="1">
    <source>
        <dbReference type="ARBA" id="ARBA00022723"/>
    </source>
</evidence>
<feature type="binding site" evidence="4">
    <location>
        <position position="220"/>
    </location>
    <ligand>
        <name>Zn(2+)</name>
        <dbReference type="ChEBI" id="CHEBI:29105"/>
    </ligand>
</feature>
<comment type="catalytic activity">
    <reaction evidence="4">
        <text>adenosine + H2O + H(+) = inosine + NH4(+)</text>
        <dbReference type="Rhea" id="RHEA:24408"/>
        <dbReference type="ChEBI" id="CHEBI:15377"/>
        <dbReference type="ChEBI" id="CHEBI:15378"/>
        <dbReference type="ChEBI" id="CHEBI:16335"/>
        <dbReference type="ChEBI" id="CHEBI:17596"/>
        <dbReference type="ChEBI" id="CHEBI:28938"/>
        <dbReference type="EC" id="3.5.4.4"/>
    </reaction>
</comment>
<dbReference type="GO" id="GO:0050270">
    <property type="term" value="F:S-adenosylhomocysteine deaminase activity"/>
    <property type="evidence" value="ECO:0007669"/>
    <property type="project" value="UniProtKB-EC"/>
</dbReference>
<feature type="binding site" evidence="4">
    <location>
        <position position="72"/>
    </location>
    <ligand>
        <name>Zn(2+)</name>
        <dbReference type="ChEBI" id="CHEBI:29105"/>
    </ligand>
</feature>
<dbReference type="PANTHER" id="PTHR43794">
    <property type="entry name" value="AMINOHYDROLASE SSNA-RELATED"/>
    <property type="match status" value="1"/>
</dbReference>
<feature type="binding site" evidence="4">
    <location>
        <position position="309"/>
    </location>
    <ligand>
        <name>Zn(2+)</name>
        <dbReference type="ChEBI" id="CHEBI:29105"/>
    </ligand>
</feature>
<dbReference type="GO" id="GO:0006556">
    <property type="term" value="P:S-adenosylmethionine biosynthetic process"/>
    <property type="evidence" value="ECO:0007669"/>
    <property type="project" value="UniProtKB-UniRule"/>
</dbReference>
<dbReference type="InterPro" id="IPR023512">
    <property type="entry name" value="Deaminase_MtaD/DadD"/>
</dbReference>
<dbReference type="HAMAP" id="MF_01281">
    <property type="entry name" value="MTA_SAH_deamin"/>
    <property type="match status" value="1"/>
</dbReference>
<comment type="miscellaneous">
    <text evidence="4">SAH is a product of SAM methyltransferases and is known to be a feedback inhibitor of these enzymes. As a result of this inhibition, organisms have evolved efficient enzymes to metabolize SAH via different pathways. The pathway found in methanogens differs from the canonical pathway, it uses the deamination of S-adenosyl-L-homocysteine to form S-inosyl-L-homocysteine for the regeneration of SAM from S-adenosyl-L-homocysteine. 5'-deoxyadenosine is a radical SAM enzyme reaction product which strongly inhibits radical SAM enzymes. A pathway for removing this product must be present in methanogens where the MTA/SAH nucleosidase which normally metabolizes this compound is absent.</text>
</comment>
<dbReference type="GeneID" id="79949382"/>
<keyword evidence="2 4" id="KW-0378">Hydrolase</keyword>
<name>A0AAF0FPS7_9EURY</name>
<comment type="catalytic activity">
    <reaction evidence="4">
        <text>S-adenosyl-L-homocysteine + H2O + H(+) = S-inosyl-L-homocysteine + NH4(+)</text>
        <dbReference type="Rhea" id="RHEA:20716"/>
        <dbReference type="ChEBI" id="CHEBI:15377"/>
        <dbReference type="ChEBI" id="CHEBI:15378"/>
        <dbReference type="ChEBI" id="CHEBI:28938"/>
        <dbReference type="ChEBI" id="CHEBI:57856"/>
        <dbReference type="ChEBI" id="CHEBI:57985"/>
        <dbReference type="EC" id="3.5.4.28"/>
    </reaction>
</comment>
<dbReference type="GO" id="GO:0004000">
    <property type="term" value="F:adenosine deaminase activity"/>
    <property type="evidence" value="ECO:0007669"/>
    <property type="project" value="UniProtKB-UniRule"/>
</dbReference>
<dbReference type="GO" id="GO:0090614">
    <property type="term" value="F:5'-methylthioadenosine deaminase activity"/>
    <property type="evidence" value="ECO:0007669"/>
    <property type="project" value="UniProtKB-EC"/>
</dbReference>
<dbReference type="EC" id="3.5.4.28" evidence="4"/>
<dbReference type="InterPro" id="IPR050287">
    <property type="entry name" value="MTA/SAH_deaminase"/>
</dbReference>
<dbReference type="CDD" id="cd01298">
    <property type="entry name" value="ATZ_TRZ_like"/>
    <property type="match status" value="1"/>
</dbReference>
<dbReference type="PANTHER" id="PTHR43794:SF11">
    <property type="entry name" value="AMIDOHYDROLASE-RELATED DOMAIN-CONTAINING PROTEIN"/>
    <property type="match status" value="1"/>
</dbReference>
<evidence type="ECO:0000259" key="5">
    <source>
        <dbReference type="Pfam" id="PF01979"/>
    </source>
</evidence>
<comment type="catalytic activity">
    <reaction evidence="4">
        <text>5'-deoxyadenosine + H2O + H(+) = 5'-deoxyinosine + NH4(+)</text>
        <dbReference type="Rhea" id="RHEA:42892"/>
        <dbReference type="ChEBI" id="CHEBI:15377"/>
        <dbReference type="ChEBI" id="CHEBI:15378"/>
        <dbReference type="ChEBI" id="CHEBI:17319"/>
        <dbReference type="ChEBI" id="CHEBI:28938"/>
        <dbReference type="ChEBI" id="CHEBI:82775"/>
        <dbReference type="EC" id="3.5.4.41"/>
    </reaction>
</comment>
<dbReference type="Gene3D" id="2.30.40.10">
    <property type="entry name" value="Urease, subunit C, domain 1"/>
    <property type="match status" value="1"/>
</dbReference>
<gene>
    <name evidence="4" type="primary">dadD</name>
    <name evidence="6" type="ORF">L1994_03265</name>
</gene>
<feature type="binding site" evidence="4">
    <location>
        <position position="223"/>
    </location>
    <ligand>
        <name>substrate</name>
    </ligand>
</feature>
<evidence type="ECO:0000256" key="3">
    <source>
        <dbReference type="ARBA" id="ARBA00022833"/>
    </source>
</evidence>